<proteinExistence type="predicted"/>
<dbReference type="EMBL" id="JBIAPK010000005">
    <property type="protein sequence ID" value="MFF3340444.1"/>
    <property type="molecule type" value="Genomic_DNA"/>
</dbReference>
<name>A0ABW6RIN0_9ACTN</name>
<protein>
    <submittedName>
        <fullName evidence="2">Tellurium resistance protein</fullName>
    </submittedName>
</protein>
<dbReference type="Proteomes" id="UP001601976">
    <property type="component" value="Unassembled WGS sequence"/>
</dbReference>
<dbReference type="CDD" id="cd06974">
    <property type="entry name" value="TerD_like"/>
    <property type="match status" value="1"/>
</dbReference>
<keyword evidence="3" id="KW-1185">Reference proteome</keyword>
<feature type="region of interest" description="Disordered" evidence="1">
    <location>
        <begin position="1"/>
        <end position="29"/>
    </location>
</feature>
<organism evidence="2 3">
    <name type="scientific">Streptomyces flavidovirens</name>
    <dbReference type="NCBI Taxonomy" id="67298"/>
    <lineage>
        <taxon>Bacteria</taxon>
        <taxon>Bacillati</taxon>
        <taxon>Actinomycetota</taxon>
        <taxon>Actinomycetes</taxon>
        <taxon>Kitasatosporales</taxon>
        <taxon>Streptomycetaceae</taxon>
        <taxon>Streptomyces</taxon>
    </lineage>
</organism>
<reference evidence="2 3" key="1">
    <citation type="submission" date="2024-10" db="EMBL/GenBank/DDBJ databases">
        <title>The Natural Products Discovery Center: Release of the First 8490 Sequenced Strains for Exploring Actinobacteria Biosynthetic Diversity.</title>
        <authorList>
            <person name="Kalkreuter E."/>
            <person name="Kautsar S.A."/>
            <person name="Yang D."/>
            <person name="Bader C.D."/>
            <person name="Teijaro C.N."/>
            <person name="Fluegel L."/>
            <person name="Davis C.M."/>
            <person name="Simpson J.R."/>
            <person name="Lauterbach L."/>
            <person name="Steele A.D."/>
            <person name="Gui C."/>
            <person name="Meng S."/>
            <person name="Li G."/>
            <person name="Viehrig K."/>
            <person name="Ye F."/>
            <person name="Su P."/>
            <person name="Kiefer A.F."/>
            <person name="Nichols A."/>
            <person name="Cepeda A.J."/>
            <person name="Yan W."/>
            <person name="Fan B."/>
            <person name="Jiang Y."/>
            <person name="Adhikari A."/>
            <person name="Zheng C.-J."/>
            <person name="Schuster L."/>
            <person name="Cowan T.M."/>
            <person name="Smanski M.J."/>
            <person name="Chevrette M.G."/>
            <person name="De Carvalho L.P.S."/>
            <person name="Shen B."/>
        </authorList>
    </citation>
    <scope>NUCLEOTIDE SEQUENCE [LARGE SCALE GENOMIC DNA]</scope>
    <source>
        <strain evidence="2 3">NPDC003029</strain>
    </source>
</reference>
<sequence>MSADDRPRGVIRLGGPRPPAGADSPPRALTRADPQVRIAGRGALQANLNWLPSAGADLNLCCLVSFTDGSTTVVQALGDDYGSLTSWPYVALDHDDRTGESSDGETLRVNLEHRTAFRRLLFFVYIYEGAADFRRLGATVTVTAPSDPGCRILLDDSPAGSTACAIALVTPDNGGLSVRREVRWFTGWPVMSPHEQIDQAYGFGMGSWTTMAKRPFPTDDRRRSGERR</sequence>
<dbReference type="RefSeq" id="WP_355718261.1">
    <property type="nucleotide sequence ID" value="NZ_JBEXNP010000006.1"/>
</dbReference>
<evidence type="ECO:0000313" key="3">
    <source>
        <dbReference type="Proteomes" id="UP001601976"/>
    </source>
</evidence>
<comment type="caution">
    <text evidence="2">The sequence shown here is derived from an EMBL/GenBank/DDBJ whole genome shotgun (WGS) entry which is preliminary data.</text>
</comment>
<dbReference type="InterPro" id="IPR003325">
    <property type="entry name" value="TerD"/>
</dbReference>
<accession>A0ABW6RIN0</accession>
<gene>
    <name evidence="2" type="ORF">ACFYWW_17160</name>
</gene>
<evidence type="ECO:0000313" key="2">
    <source>
        <dbReference type="EMBL" id="MFF3340444.1"/>
    </source>
</evidence>
<evidence type="ECO:0000256" key="1">
    <source>
        <dbReference type="SAM" id="MobiDB-lite"/>
    </source>
</evidence>